<keyword evidence="2" id="KW-0489">Methyltransferase</keyword>
<gene>
    <name evidence="2" type="ORF">AOQ84DRAFT_67168</name>
</gene>
<dbReference type="SUPFAM" id="SSF53335">
    <property type="entry name" value="S-adenosyl-L-methionine-dependent methyltransferases"/>
    <property type="match status" value="1"/>
</dbReference>
<dbReference type="PANTHER" id="PTHR43861:SF3">
    <property type="entry name" value="PUTATIVE (AFU_ORTHOLOGUE AFUA_2G14390)-RELATED"/>
    <property type="match status" value="1"/>
</dbReference>
<dbReference type="AlphaFoldDB" id="A0A8E2JYN1"/>
<dbReference type="OrthoDB" id="66144at2759"/>
<keyword evidence="1 2" id="KW-0808">Transferase</keyword>
<dbReference type="CDD" id="cd02440">
    <property type="entry name" value="AdoMet_MTases"/>
    <property type="match status" value="1"/>
</dbReference>
<keyword evidence="3" id="KW-1185">Reference proteome</keyword>
<dbReference type="PANTHER" id="PTHR43861">
    <property type="entry name" value="TRANS-ACONITATE 2-METHYLTRANSFERASE-RELATED"/>
    <property type="match status" value="1"/>
</dbReference>
<reference evidence="2 3" key="1">
    <citation type="journal article" date="2016" name="Nat. Commun.">
        <title>Ectomycorrhizal ecology is imprinted in the genome of the dominant symbiotic fungus Cenococcum geophilum.</title>
        <authorList>
            <consortium name="DOE Joint Genome Institute"/>
            <person name="Peter M."/>
            <person name="Kohler A."/>
            <person name="Ohm R.A."/>
            <person name="Kuo A."/>
            <person name="Krutzmann J."/>
            <person name="Morin E."/>
            <person name="Arend M."/>
            <person name="Barry K.W."/>
            <person name="Binder M."/>
            <person name="Choi C."/>
            <person name="Clum A."/>
            <person name="Copeland A."/>
            <person name="Grisel N."/>
            <person name="Haridas S."/>
            <person name="Kipfer T."/>
            <person name="LaButti K."/>
            <person name="Lindquist E."/>
            <person name="Lipzen A."/>
            <person name="Maire R."/>
            <person name="Meier B."/>
            <person name="Mihaltcheva S."/>
            <person name="Molinier V."/>
            <person name="Murat C."/>
            <person name="Poggeler S."/>
            <person name="Quandt C.A."/>
            <person name="Sperisen C."/>
            <person name="Tritt A."/>
            <person name="Tisserant E."/>
            <person name="Crous P.W."/>
            <person name="Henrissat B."/>
            <person name="Nehls U."/>
            <person name="Egli S."/>
            <person name="Spatafora J.W."/>
            <person name="Grigoriev I.V."/>
            <person name="Martin F.M."/>
        </authorList>
    </citation>
    <scope>NUCLEOTIDE SEQUENCE [LARGE SCALE GENOMIC DNA]</scope>
    <source>
        <strain evidence="2 3">CBS 207.34</strain>
    </source>
</reference>
<evidence type="ECO:0000313" key="2">
    <source>
        <dbReference type="EMBL" id="OCL14029.1"/>
    </source>
</evidence>
<dbReference type="Proteomes" id="UP000250140">
    <property type="component" value="Unassembled WGS sequence"/>
</dbReference>
<evidence type="ECO:0000256" key="1">
    <source>
        <dbReference type="ARBA" id="ARBA00022679"/>
    </source>
</evidence>
<name>A0A8E2JYN1_9PEZI</name>
<dbReference type="Gene3D" id="3.40.50.150">
    <property type="entry name" value="Vaccinia Virus protein VP39"/>
    <property type="match status" value="1"/>
</dbReference>
<dbReference type="GO" id="GO:0032259">
    <property type="term" value="P:methylation"/>
    <property type="evidence" value="ECO:0007669"/>
    <property type="project" value="UniProtKB-KW"/>
</dbReference>
<sequence length="254" mass="27711">MSTTTASTIANNERFNAEAAKWDSNIAHVRCCEMALESVLHHVPAFAHGQAKNFDVLEIGCGTGLLSFDLSPRVRSLVGVDTAQGMIDAFNVKIGALLQPEEANLAAVCVMLEDADDVKVQGAAAALASRRGEPENIPYRFDLIVSHLTLHHIPSLPAILATMFQSLKHGGWIALTDFEDFGPDAVKFHPKSKREGVERHGIKRNEMEMTINGTGFDRVKVETAFTFTKAVEGEDGGLKKEMEFPFLICMGQKA</sequence>
<accession>A0A8E2JYN1</accession>
<proteinExistence type="predicted"/>
<dbReference type="Pfam" id="PF13489">
    <property type="entry name" value="Methyltransf_23"/>
    <property type="match status" value="1"/>
</dbReference>
<dbReference type="GO" id="GO:0008168">
    <property type="term" value="F:methyltransferase activity"/>
    <property type="evidence" value="ECO:0007669"/>
    <property type="project" value="UniProtKB-KW"/>
</dbReference>
<protein>
    <submittedName>
        <fullName evidence="2">S-adenosyl-L-methionine-dependent methyltransferase</fullName>
    </submittedName>
</protein>
<dbReference type="EMBL" id="KV748629">
    <property type="protein sequence ID" value="OCL14029.1"/>
    <property type="molecule type" value="Genomic_DNA"/>
</dbReference>
<dbReference type="InterPro" id="IPR029063">
    <property type="entry name" value="SAM-dependent_MTases_sf"/>
</dbReference>
<organism evidence="2 3">
    <name type="scientific">Glonium stellatum</name>
    <dbReference type="NCBI Taxonomy" id="574774"/>
    <lineage>
        <taxon>Eukaryota</taxon>
        <taxon>Fungi</taxon>
        <taxon>Dikarya</taxon>
        <taxon>Ascomycota</taxon>
        <taxon>Pezizomycotina</taxon>
        <taxon>Dothideomycetes</taxon>
        <taxon>Pleosporomycetidae</taxon>
        <taxon>Gloniales</taxon>
        <taxon>Gloniaceae</taxon>
        <taxon>Glonium</taxon>
    </lineage>
</organism>
<evidence type="ECO:0000313" key="3">
    <source>
        <dbReference type="Proteomes" id="UP000250140"/>
    </source>
</evidence>